<keyword evidence="1" id="KW-0732">Signal</keyword>
<feature type="chain" id="PRO_5047262277" evidence="1">
    <location>
        <begin position="25"/>
        <end position="132"/>
    </location>
</feature>
<sequence>MKSIFKGLLLFVTLALFFSLVVHAEKNEQEQGKSDEGTLVYHVKYDYDAISKFLGISLDEYDKYWKKGLSIADMAKKQGVSRHDVVGYFYDFHYKEMQKWRVEGPMTEKDYFHLVFRLSDEIDEFIDRNPNR</sequence>
<name>A0ABV3VSS3_9BACI</name>
<evidence type="ECO:0000313" key="2">
    <source>
        <dbReference type="EMBL" id="MEX3743945.1"/>
    </source>
</evidence>
<dbReference type="EMBL" id="JBFRHK010000001">
    <property type="protein sequence ID" value="MEX3743945.1"/>
    <property type="molecule type" value="Genomic_DNA"/>
</dbReference>
<reference evidence="2 3" key="1">
    <citation type="submission" date="2024-07" db="EMBL/GenBank/DDBJ databases">
        <title>Characterization of a bacterium isolated from hydrolysated instant sea cucumber by whole-genome sequencing and metabolomics.</title>
        <authorList>
            <person name="Luo X."/>
            <person name="Zhang Z."/>
            <person name="Zheng Z."/>
            <person name="Zhang W."/>
            <person name="Ming T."/>
            <person name="Jiao L."/>
            <person name="Su X."/>
            <person name="Kong F."/>
            <person name="Xu J."/>
        </authorList>
    </citation>
    <scope>NUCLEOTIDE SEQUENCE [LARGE SCALE GENOMIC DNA]</scope>
    <source>
        <strain evidence="2 3">XL-2024</strain>
    </source>
</reference>
<gene>
    <name evidence="2" type="ORF">AB1300_02220</name>
</gene>
<proteinExistence type="predicted"/>
<evidence type="ECO:0000313" key="3">
    <source>
        <dbReference type="Proteomes" id="UP001558534"/>
    </source>
</evidence>
<feature type="signal peptide" evidence="1">
    <location>
        <begin position="1"/>
        <end position="24"/>
    </location>
</feature>
<evidence type="ECO:0000256" key="1">
    <source>
        <dbReference type="SAM" id="SignalP"/>
    </source>
</evidence>
<organism evidence="2 3">
    <name type="scientific">Lysinibacillus xylanilyticus</name>
    <dbReference type="NCBI Taxonomy" id="582475"/>
    <lineage>
        <taxon>Bacteria</taxon>
        <taxon>Bacillati</taxon>
        <taxon>Bacillota</taxon>
        <taxon>Bacilli</taxon>
        <taxon>Bacillales</taxon>
        <taxon>Bacillaceae</taxon>
        <taxon>Lysinibacillus</taxon>
    </lineage>
</organism>
<accession>A0ABV3VSS3</accession>
<dbReference type="RefSeq" id="WP_368634965.1">
    <property type="nucleotide sequence ID" value="NZ_JBFRHK010000001.1"/>
</dbReference>
<keyword evidence="3" id="KW-1185">Reference proteome</keyword>
<comment type="caution">
    <text evidence="2">The sequence shown here is derived from an EMBL/GenBank/DDBJ whole genome shotgun (WGS) entry which is preliminary data.</text>
</comment>
<dbReference type="Proteomes" id="UP001558534">
    <property type="component" value="Unassembled WGS sequence"/>
</dbReference>
<protein>
    <submittedName>
        <fullName evidence="2">Uncharacterized protein</fullName>
    </submittedName>
</protein>